<dbReference type="OrthoDB" id="7949620at2"/>
<dbReference type="InterPro" id="IPR045519">
    <property type="entry name" value="DUF6476"/>
</dbReference>
<feature type="region of interest" description="Disordered" evidence="1">
    <location>
        <begin position="1"/>
        <end position="20"/>
    </location>
</feature>
<dbReference type="RefSeq" id="WP_035085750.1">
    <property type="nucleotide sequence ID" value="NZ_JQGC01000019.1"/>
</dbReference>
<keyword evidence="2" id="KW-1133">Transmembrane helix</keyword>
<accession>A0A087LYY4</accession>
<keyword evidence="4" id="KW-1185">Reference proteome</keyword>
<keyword evidence="2" id="KW-0812">Transmembrane</keyword>
<name>A0A087LYY4_9HYPH</name>
<organism evidence="3 4">
    <name type="scientific">Devosia riboflavina</name>
    <dbReference type="NCBI Taxonomy" id="46914"/>
    <lineage>
        <taxon>Bacteria</taxon>
        <taxon>Pseudomonadati</taxon>
        <taxon>Pseudomonadota</taxon>
        <taxon>Alphaproteobacteria</taxon>
        <taxon>Hyphomicrobiales</taxon>
        <taxon>Devosiaceae</taxon>
        <taxon>Devosia</taxon>
    </lineage>
</organism>
<keyword evidence="2" id="KW-0472">Membrane</keyword>
<reference evidence="3 4" key="1">
    <citation type="submission" date="2014-08" db="EMBL/GenBank/DDBJ databases">
        <authorList>
            <person name="Hassan Y.I."/>
            <person name="Lepp D."/>
            <person name="Zhou T."/>
        </authorList>
    </citation>
    <scope>NUCLEOTIDE SEQUENCE [LARGE SCALE GENOMIC DNA]</scope>
    <source>
        <strain evidence="3 4">IFO13584</strain>
    </source>
</reference>
<evidence type="ECO:0000256" key="1">
    <source>
        <dbReference type="SAM" id="MobiDB-lite"/>
    </source>
</evidence>
<evidence type="ECO:0008006" key="5">
    <source>
        <dbReference type="Google" id="ProtNLM"/>
    </source>
</evidence>
<evidence type="ECO:0000313" key="3">
    <source>
        <dbReference type="EMBL" id="KFL29837.1"/>
    </source>
</evidence>
<proteinExistence type="predicted"/>
<feature type="transmembrane region" description="Helical" evidence="2">
    <location>
        <begin position="35"/>
        <end position="56"/>
    </location>
</feature>
<dbReference type="Proteomes" id="UP000028981">
    <property type="component" value="Unassembled WGS sequence"/>
</dbReference>
<sequence>MSDPEKSGNKPAPAETEVSPEAAAAIGKARRSAGVAMGIMLLGFMAIGVAVVYRLMRDAPPPTIAASVSVPQGSEVLSSLTVDGTIQVTYRAGGAVMLAVFDSKTGELRQSTEIAAR</sequence>
<evidence type="ECO:0000313" key="4">
    <source>
        <dbReference type="Proteomes" id="UP000028981"/>
    </source>
</evidence>
<gene>
    <name evidence="3" type="ORF">JP75_18765</name>
</gene>
<dbReference type="AlphaFoldDB" id="A0A087LYY4"/>
<dbReference type="Pfam" id="PF20082">
    <property type="entry name" value="DUF6476"/>
    <property type="match status" value="1"/>
</dbReference>
<evidence type="ECO:0000256" key="2">
    <source>
        <dbReference type="SAM" id="Phobius"/>
    </source>
</evidence>
<protein>
    <recommendedName>
        <fullName evidence="5">Fimbrial protein</fullName>
    </recommendedName>
</protein>
<dbReference type="EMBL" id="JQGC01000019">
    <property type="protein sequence ID" value="KFL29837.1"/>
    <property type="molecule type" value="Genomic_DNA"/>
</dbReference>
<comment type="caution">
    <text evidence="3">The sequence shown here is derived from an EMBL/GenBank/DDBJ whole genome shotgun (WGS) entry which is preliminary data.</text>
</comment>